<gene>
    <name evidence="2" type="ORF">OD459_22445</name>
</gene>
<dbReference type="EMBL" id="CP107027">
    <property type="protein sequence ID" value="UYG94914.1"/>
    <property type="molecule type" value="Genomic_DNA"/>
</dbReference>
<dbReference type="Proteomes" id="UP001163104">
    <property type="component" value="Chromosome"/>
</dbReference>
<keyword evidence="1" id="KW-0812">Transmembrane</keyword>
<feature type="transmembrane region" description="Helical" evidence="1">
    <location>
        <begin position="53"/>
        <end position="70"/>
    </location>
</feature>
<feature type="transmembrane region" description="Helical" evidence="1">
    <location>
        <begin position="29"/>
        <end position="47"/>
    </location>
</feature>
<keyword evidence="1" id="KW-1133">Transmembrane helix</keyword>
<reference evidence="2" key="1">
    <citation type="submission" date="2022-10" db="EMBL/GenBank/DDBJ databases">
        <title>Mechanism of multi-heavy metal repair in Cytobacillus Firmus M7.</title>
        <authorList>
            <person name="Li X."/>
            <person name="Yu C."/>
        </authorList>
    </citation>
    <scope>NUCLEOTIDE SEQUENCE</scope>
    <source>
        <strain evidence="2">M7</strain>
    </source>
</reference>
<dbReference type="AlphaFoldDB" id="A0AA46SJ21"/>
<sequence length="82" mass="9045">MMLTAILWISFAFSLISLIAGIMNQSWKLALLSFFLLLPLGYSLTGAENVLRFLSGLPAVPFILAVIFYFQSGKSSLKEKGK</sequence>
<accession>A0AA46SJ21</accession>
<proteinExistence type="predicted"/>
<protein>
    <submittedName>
        <fullName evidence="2">Uncharacterized protein</fullName>
    </submittedName>
</protein>
<dbReference type="RefSeq" id="WP_227888300.1">
    <property type="nucleotide sequence ID" value="NZ_CP084990.1"/>
</dbReference>
<evidence type="ECO:0000313" key="3">
    <source>
        <dbReference type="Proteomes" id="UP001163104"/>
    </source>
</evidence>
<organism evidence="2 3">
    <name type="scientific">Cytobacillus firmus</name>
    <name type="common">Bacillus firmus</name>
    <dbReference type="NCBI Taxonomy" id="1399"/>
    <lineage>
        <taxon>Bacteria</taxon>
        <taxon>Bacillati</taxon>
        <taxon>Bacillota</taxon>
        <taxon>Bacilli</taxon>
        <taxon>Bacillales</taxon>
        <taxon>Bacillaceae</taxon>
        <taxon>Cytobacillus</taxon>
    </lineage>
</organism>
<name>A0AA46SJ21_CYTFI</name>
<feature type="transmembrane region" description="Helical" evidence="1">
    <location>
        <begin position="6"/>
        <end position="22"/>
    </location>
</feature>
<keyword evidence="1" id="KW-0472">Membrane</keyword>
<evidence type="ECO:0000313" key="2">
    <source>
        <dbReference type="EMBL" id="UYG94914.1"/>
    </source>
</evidence>
<evidence type="ECO:0000256" key="1">
    <source>
        <dbReference type="SAM" id="Phobius"/>
    </source>
</evidence>